<keyword evidence="3 4" id="KW-0067">ATP-binding</keyword>
<dbReference type="InterPro" id="IPR032875">
    <property type="entry name" value="Succ_CoA_lig_flav_dom"/>
</dbReference>
<gene>
    <name evidence="6" type="ORF">D7I44_06120</name>
</gene>
<dbReference type="Pfam" id="PF13549">
    <property type="entry name" value="ATP-grasp_5"/>
    <property type="match status" value="1"/>
</dbReference>
<reference evidence="6 7" key="1">
    <citation type="submission" date="2018-09" db="EMBL/GenBank/DDBJ databases">
        <title>Genome sequencing of strain 2DFW10M-5.</title>
        <authorList>
            <person name="Heo J."/>
            <person name="Kim S.-J."/>
            <person name="Kwon S.-W."/>
        </authorList>
    </citation>
    <scope>NUCLEOTIDE SEQUENCE [LARGE SCALE GENOMIC DNA]</scope>
    <source>
        <strain evidence="6 7">2DFW10M-5</strain>
    </source>
</reference>
<dbReference type="KEGG" id="gry:D7I44_06120"/>
<dbReference type="Pfam" id="PF19045">
    <property type="entry name" value="Ligase_CoA_2"/>
    <property type="match status" value="1"/>
</dbReference>
<sequence length="721" mass="73540">MLSTGEMGALATPRTVAVVGASRDETKLSGKTVAYLRRFGFSGRIIPVSRSAGVVAGIPTVPALTASDGVELAILAVPADHVADQLEMCRTAGVTATVVFAGGFGELGERGAANEAALRGIPGIGVGGMRVVGPNCLGFVHPETGVMATFGSVLDDFEPAPGNAALVTRSGGFGSGVLGAANAAGLGCSWWVSTGNEFDVTLAEMLESLVEQDDVERLLVCSEGLTAGDAFVRAARRAQQLSKPIVMLDTGRSTHGARAAASHTGTAAGQHRVFESIADELGVIRVRSLQSLLDAGRALAAHPHGARAGATIVTVSGGSGVLAADASADAGLALASWDAPWRERLARGLPPLASTANPVDVTATSDSRAFEHAVRTAASHPDTGVIVALLANRRRDEAERVKILTEAQAASDTPIVVSWVGASAGLESQLAAAHVPAFPDPTRAVDAAAVLVTAGALAALGERDDAEAHSHAIDRRRELAAAQALADRSRWVPRADGSLLLTDEASRELLAAYGVTTPHERTVDNAAEALRAAELLGYPVVLKARSTELLHRSAAGLVRTGISNGDELRSAIDALRGLSSGRLGRGGLVVQQQVGAGCELLAGITRDPAFGTVMLIASGGVLTELIDDGMALLPPASPSHAERVAAELRAVRHPLDSSTSAAAIASSAAETLAAISRLAADCRDIVAEADFNPLIVSPDGTGRLIATAVDWVVLGDPAATG</sequence>
<dbReference type="RefSeq" id="WP_120788676.1">
    <property type="nucleotide sequence ID" value="NZ_CP032624.1"/>
</dbReference>
<accession>A0A387BM85</accession>
<keyword evidence="2 4" id="KW-0547">Nucleotide-binding</keyword>
<organism evidence="6 7">
    <name type="scientific">Gryllotalpicola protaetiae</name>
    <dbReference type="NCBI Taxonomy" id="2419771"/>
    <lineage>
        <taxon>Bacteria</taxon>
        <taxon>Bacillati</taxon>
        <taxon>Actinomycetota</taxon>
        <taxon>Actinomycetes</taxon>
        <taxon>Micrococcales</taxon>
        <taxon>Microbacteriaceae</taxon>
        <taxon>Gryllotalpicola</taxon>
    </lineage>
</organism>
<dbReference type="InterPro" id="IPR011761">
    <property type="entry name" value="ATP-grasp"/>
</dbReference>
<keyword evidence="7" id="KW-1185">Reference proteome</keyword>
<dbReference type="Gene3D" id="3.30.1490.20">
    <property type="entry name" value="ATP-grasp fold, A domain"/>
    <property type="match status" value="1"/>
</dbReference>
<proteinExistence type="predicted"/>
<dbReference type="InterPro" id="IPR003781">
    <property type="entry name" value="CoA-bd"/>
</dbReference>
<evidence type="ECO:0000313" key="7">
    <source>
        <dbReference type="Proteomes" id="UP000275069"/>
    </source>
</evidence>
<dbReference type="PANTHER" id="PTHR43334">
    <property type="entry name" value="ACETATE--COA LIGASE [ADP-FORMING]"/>
    <property type="match status" value="1"/>
</dbReference>
<dbReference type="Gene3D" id="3.40.50.720">
    <property type="entry name" value="NAD(P)-binding Rossmann-like Domain"/>
    <property type="match status" value="1"/>
</dbReference>
<dbReference type="PROSITE" id="PS50975">
    <property type="entry name" value="ATP_GRASP"/>
    <property type="match status" value="1"/>
</dbReference>
<evidence type="ECO:0000259" key="5">
    <source>
        <dbReference type="PROSITE" id="PS50975"/>
    </source>
</evidence>
<protein>
    <recommendedName>
        <fullName evidence="5">ATP-grasp domain-containing protein</fullName>
    </recommendedName>
</protein>
<dbReference type="PANTHER" id="PTHR43334:SF1">
    <property type="entry name" value="3-HYDROXYPROPIONATE--COA LIGASE [ADP-FORMING]"/>
    <property type="match status" value="1"/>
</dbReference>
<dbReference type="Proteomes" id="UP000275069">
    <property type="component" value="Chromosome"/>
</dbReference>
<evidence type="ECO:0000256" key="2">
    <source>
        <dbReference type="ARBA" id="ARBA00022741"/>
    </source>
</evidence>
<evidence type="ECO:0000256" key="4">
    <source>
        <dbReference type="PROSITE-ProRule" id="PRU00409"/>
    </source>
</evidence>
<dbReference type="OrthoDB" id="190266at2"/>
<dbReference type="GO" id="GO:0043758">
    <property type="term" value="F:acetate-CoA ligase (ADP-forming) activity"/>
    <property type="evidence" value="ECO:0007669"/>
    <property type="project" value="InterPro"/>
</dbReference>
<dbReference type="GO" id="GO:0046872">
    <property type="term" value="F:metal ion binding"/>
    <property type="evidence" value="ECO:0007669"/>
    <property type="project" value="InterPro"/>
</dbReference>
<dbReference type="SMART" id="SM00881">
    <property type="entry name" value="CoA_binding"/>
    <property type="match status" value="1"/>
</dbReference>
<keyword evidence="1" id="KW-0436">Ligase</keyword>
<name>A0A387BM85_9MICO</name>
<evidence type="ECO:0000313" key="6">
    <source>
        <dbReference type="EMBL" id="AYG03144.1"/>
    </source>
</evidence>
<dbReference type="SUPFAM" id="SSF51735">
    <property type="entry name" value="NAD(P)-binding Rossmann-fold domains"/>
    <property type="match status" value="1"/>
</dbReference>
<dbReference type="InterPro" id="IPR036291">
    <property type="entry name" value="NAD(P)-bd_dom_sf"/>
</dbReference>
<dbReference type="AlphaFoldDB" id="A0A387BM85"/>
<dbReference type="EMBL" id="CP032624">
    <property type="protein sequence ID" value="AYG03144.1"/>
    <property type="molecule type" value="Genomic_DNA"/>
</dbReference>
<dbReference type="SUPFAM" id="SSF52210">
    <property type="entry name" value="Succinyl-CoA synthetase domains"/>
    <property type="match status" value="2"/>
</dbReference>
<dbReference type="InterPro" id="IPR051538">
    <property type="entry name" value="Acyl-CoA_Synth/Transferase"/>
</dbReference>
<dbReference type="InterPro" id="IPR043938">
    <property type="entry name" value="Ligase_CoA_dom"/>
</dbReference>
<dbReference type="Pfam" id="PF13380">
    <property type="entry name" value="CoA_binding_2"/>
    <property type="match status" value="1"/>
</dbReference>
<feature type="domain" description="ATP-grasp" evidence="5">
    <location>
        <begin position="507"/>
        <end position="544"/>
    </location>
</feature>
<dbReference type="Gene3D" id="3.40.50.261">
    <property type="entry name" value="Succinyl-CoA synthetase domains"/>
    <property type="match status" value="2"/>
</dbReference>
<dbReference type="InterPro" id="IPR013815">
    <property type="entry name" value="ATP_grasp_subdomain_1"/>
</dbReference>
<evidence type="ECO:0000256" key="3">
    <source>
        <dbReference type="ARBA" id="ARBA00022840"/>
    </source>
</evidence>
<dbReference type="InterPro" id="IPR016102">
    <property type="entry name" value="Succinyl-CoA_synth-like"/>
</dbReference>
<dbReference type="Pfam" id="PF13607">
    <property type="entry name" value="Succ_CoA_lig"/>
    <property type="match status" value="1"/>
</dbReference>
<dbReference type="Gene3D" id="3.30.470.20">
    <property type="entry name" value="ATP-grasp fold, B domain"/>
    <property type="match status" value="1"/>
</dbReference>
<dbReference type="GO" id="GO:0005524">
    <property type="term" value="F:ATP binding"/>
    <property type="evidence" value="ECO:0007669"/>
    <property type="project" value="UniProtKB-UniRule"/>
</dbReference>
<dbReference type="SUPFAM" id="SSF56059">
    <property type="entry name" value="Glutathione synthetase ATP-binding domain-like"/>
    <property type="match status" value="1"/>
</dbReference>
<evidence type="ECO:0000256" key="1">
    <source>
        <dbReference type="ARBA" id="ARBA00022598"/>
    </source>
</evidence>